<evidence type="ECO:0000256" key="2">
    <source>
        <dbReference type="SAM" id="SignalP"/>
    </source>
</evidence>
<dbReference type="Gene3D" id="3.40.30.10">
    <property type="entry name" value="Glutaredoxin"/>
    <property type="match status" value="1"/>
</dbReference>
<keyword evidence="5" id="KW-1185">Reference proteome</keyword>
<accession>A0ABS8UEF9</accession>
<dbReference type="Proteomes" id="UP001430360">
    <property type="component" value="Unassembled WGS sequence"/>
</dbReference>
<dbReference type="PROSITE" id="PS51352">
    <property type="entry name" value="THIOREDOXIN_2"/>
    <property type="match status" value="1"/>
</dbReference>
<dbReference type="InterPro" id="IPR036249">
    <property type="entry name" value="Thioredoxin-like_sf"/>
</dbReference>
<gene>
    <name evidence="4" type="ORF">LTT95_10065</name>
</gene>
<feature type="region of interest" description="Disordered" evidence="1">
    <location>
        <begin position="189"/>
        <end position="216"/>
    </location>
</feature>
<proteinExistence type="predicted"/>
<evidence type="ECO:0000256" key="1">
    <source>
        <dbReference type="SAM" id="MobiDB-lite"/>
    </source>
</evidence>
<dbReference type="SUPFAM" id="SSF52833">
    <property type="entry name" value="Thioredoxin-like"/>
    <property type="match status" value="1"/>
</dbReference>
<organism evidence="4 5">
    <name type="scientific">Luteimonas fraxinea</name>
    <dbReference type="NCBI Taxonomy" id="2901869"/>
    <lineage>
        <taxon>Bacteria</taxon>
        <taxon>Pseudomonadati</taxon>
        <taxon>Pseudomonadota</taxon>
        <taxon>Gammaproteobacteria</taxon>
        <taxon>Lysobacterales</taxon>
        <taxon>Lysobacteraceae</taxon>
        <taxon>Luteimonas</taxon>
    </lineage>
</organism>
<dbReference type="Pfam" id="PF13905">
    <property type="entry name" value="Thioredoxin_8"/>
    <property type="match status" value="1"/>
</dbReference>
<feature type="chain" id="PRO_5047058625" evidence="2">
    <location>
        <begin position="33"/>
        <end position="216"/>
    </location>
</feature>
<evidence type="ECO:0000313" key="4">
    <source>
        <dbReference type="EMBL" id="MCD9097280.1"/>
    </source>
</evidence>
<sequence>MQPQTSRAVSRVRRYGCPWLLTALLLASIAQAGERAPPDPSLRGDIAAALVRPDGARFVPYRWAREPEIVALYFGADWCAPCHAFVPTLREIRDTLRAAGADTEVVYVSLDNAESDMRRYMRRQAMPWPAIEHRRLRALPAIRALGGVAPPNLVLVDRQGRVLASAWQGRRRTGLQDVLQVWREHVAPTPVHPDVPLPSSTGAGKDRGAEGVDVVP</sequence>
<protein>
    <submittedName>
        <fullName evidence="4">Alkyl hydroperoxide reductase</fullName>
    </submittedName>
</protein>
<feature type="domain" description="Thioredoxin" evidence="3">
    <location>
        <begin position="30"/>
        <end position="187"/>
    </location>
</feature>
<name>A0ABS8UEF9_9GAMM</name>
<dbReference type="PANTHER" id="PTHR46472">
    <property type="entry name" value="NUCLEOREDOXIN"/>
    <property type="match status" value="1"/>
</dbReference>
<feature type="signal peptide" evidence="2">
    <location>
        <begin position="1"/>
        <end position="32"/>
    </location>
</feature>
<evidence type="ECO:0000313" key="5">
    <source>
        <dbReference type="Proteomes" id="UP001430360"/>
    </source>
</evidence>
<comment type="caution">
    <text evidence="4">The sequence shown here is derived from an EMBL/GenBank/DDBJ whole genome shotgun (WGS) entry which is preliminary data.</text>
</comment>
<dbReference type="EMBL" id="JAJQKU010000003">
    <property type="protein sequence ID" value="MCD9097280.1"/>
    <property type="molecule type" value="Genomic_DNA"/>
</dbReference>
<dbReference type="InterPro" id="IPR012336">
    <property type="entry name" value="Thioredoxin-like_fold"/>
</dbReference>
<reference evidence="4" key="1">
    <citation type="submission" date="2021-12" db="EMBL/GenBank/DDBJ databases">
        <authorList>
            <person name="Ulrich A."/>
        </authorList>
    </citation>
    <scope>NUCLEOTIDE SEQUENCE</scope>
    <source>
        <strain evidence="4">A1P009</strain>
    </source>
</reference>
<dbReference type="RefSeq" id="WP_232136294.1">
    <property type="nucleotide sequence ID" value="NZ_CP089507.1"/>
</dbReference>
<dbReference type="InterPro" id="IPR013766">
    <property type="entry name" value="Thioredoxin_domain"/>
</dbReference>
<dbReference type="PANTHER" id="PTHR46472:SF1">
    <property type="entry name" value="NUCLEOREDOXIN"/>
    <property type="match status" value="1"/>
</dbReference>
<evidence type="ECO:0000259" key="3">
    <source>
        <dbReference type="PROSITE" id="PS51352"/>
    </source>
</evidence>
<keyword evidence="2" id="KW-0732">Signal</keyword>
<reference evidence="4" key="2">
    <citation type="journal article" date="2022" name="Syst. Appl. Microbiol.">
        <title>Physiological and genomic characterisation of Luteimonas fraxinea sp. nov., a bacterial species associated with trees tolerant to ash dieback.</title>
        <authorList>
            <person name="Ulrich K."/>
            <person name="Becker R."/>
            <person name="Behrendt U."/>
            <person name="Kube M."/>
            <person name="Schneck V."/>
            <person name="Ulrich A."/>
        </authorList>
    </citation>
    <scope>NUCLEOTIDE SEQUENCE</scope>
    <source>
        <strain evidence="4">A1P009</strain>
    </source>
</reference>